<evidence type="ECO:0000313" key="2">
    <source>
        <dbReference type="Proteomes" id="UP001151760"/>
    </source>
</evidence>
<dbReference type="Proteomes" id="UP001151760">
    <property type="component" value="Unassembled WGS sequence"/>
</dbReference>
<organism evidence="1 2">
    <name type="scientific">Tanacetum coccineum</name>
    <dbReference type="NCBI Taxonomy" id="301880"/>
    <lineage>
        <taxon>Eukaryota</taxon>
        <taxon>Viridiplantae</taxon>
        <taxon>Streptophyta</taxon>
        <taxon>Embryophyta</taxon>
        <taxon>Tracheophyta</taxon>
        <taxon>Spermatophyta</taxon>
        <taxon>Magnoliopsida</taxon>
        <taxon>eudicotyledons</taxon>
        <taxon>Gunneridae</taxon>
        <taxon>Pentapetalae</taxon>
        <taxon>asterids</taxon>
        <taxon>campanulids</taxon>
        <taxon>Asterales</taxon>
        <taxon>Asteraceae</taxon>
        <taxon>Asteroideae</taxon>
        <taxon>Anthemideae</taxon>
        <taxon>Anthemidinae</taxon>
        <taxon>Tanacetum</taxon>
    </lineage>
</organism>
<reference evidence="1" key="2">
    <citation type="submission" date="2022-01" db="EMBL/GenBank/DDBJ databases">
        <authorList>
            <person name="Yamashiro T."/>
            <person name="Shiraishi A."/>
            <person name="Satake H."/>
            <person name="Nakayama K."/>
        </authorList>
    </citation>
    <scope>NUCLEOTIDE SEQUENCE</scope>
</reference>
<name>A0ABQ4Z6Y2_9ASTR</name>
<accession>A0ABQ4Z6Y2</accession>
<dbReference type="EMBL" id="BQNB010011006">
    <property type="protein sequence ID" value="GJS84835.1"/>
    <property type="molecule type" value="Genomic_DNA"/>
</dbReference>
<sequence length="89" mass="10276">MHHSKRQNHCFHLVMLRLELPKASVLAVRKLTLGLLPRYTSCFSRCSRRCPILNCFNIGGFNVNSFTVNHVPEKLHDIDPEITFEELGK</sequence>
<comment type="caution">
    <text evidence="1">The sequence shown here is derived from an EMBL/GenBank/DDBJ whole genome shotgun (WGS) entry which is preliminary data.</text>
</comment>
<gene>
    <name evidence="1" type="ORF">Tco_0751376</name>
</gene>
<reference evidence="1" key="1">
    <citation type="journal article" date="2022" name="Int. J. Mol. Sci.">
        <title>Draft Genome of Tanacetum Coccineum: Genomic Comparison of Closely Related Tanacetum-Family Plants.</title>
        <authorList>
            <person name="Yamashiro T."/>
            <person name="Shiraishi A."/>
            <person name="Nakayama K."/>
            <person name="Satake H."/>
        </authorList>
    </citation>
    <scope>NUCLEOTIDE SEQUENCE</scope>
</reference>
<evidence type="ECO:0000313" key="1">
    <source>
        <dbReference type="EMBL" id="GJS84835.1"/>
    </source>
</evidence>
<proteinExistence type="predicted"/>
<keyword evidence="2" id="KW-1185">Reference proteome</keyword>
<protein>
    <submittedName>
        <fullName evidence="1">Uncharacterized protein</fullName>
    </submittedName>
</protein>